<evidence type="ECO:0000256" key="3">
    <source>
        <dbReference type="ARBA" id="ARBA00022840"/>
    </source>
</evidence>
<accession>A0AAV5KC25</accession>
<proteinExistence type="predicted"/>
<dbReference type="PANTHER" id="PTHR45728:SF3">
    <property type="entry name" value="ACETYL-COA CARBOXYLASE"/>
    <property type="match status" value="1"/>
</dbReference>
<name>A0AAV5KC25_9ROSI</name>
<gene>
    <name evidence="5" type="ORF">SLEP1_g32041</name>
</gene>
<organism evidence="5 6">
    <name type="scientific">Rubroshorea leprosula</name>
    <dbReference type="NCBI Taxonomy" id="152421"/>
    <lineage>
        <taxon>Eukaryota</taxon>
        <taxon>Viridiplantae</taxon>
        <taxon>Streptophyta</taxon>
        <taxon>Embryophyta</taxon>
        <taxon>Tracheophyta</taxon>
        <taxon>Spermatophyta</taxon>
        <taxon>Magnoliopsida</taxon>
        <taxon>eudicotyledons</taxon>
        <taxon>Gunneridae</taxon>
        <taxon>Pentapetalae</taxon>
        <taxon>rosids</taxon>
        <taxon>malvids</taxon>
        <taxon>Malvales</taxon>
        <taxon>Dipterocarpaceae</taxon>
        <taxon>Rubroshorea</taxon>
    </lineage>
</organism>
<dbReference type="Gene3D" id="3.40.50.20">
    <property type="match status" value="1"/>
</dbReference>
<dbReference type="PANTHER" id="PTHR45728">
    <property type="entry name" value="ACETYL-COA CARBOXYLASE, ISOFORM A"/>
    <property type="match status" value="1"/>
</dbReference>
<keyword evidence="6" id="KW-1185">Reference proteome</keyword>
<evidence type="ECO:0000313" key="6">
    <source>
        <dbReference type="Proteomes" id="UP001054252"/>
    </source>
</evidence>
<keyword evidence="1" id="KW-0436">Ligase</keyword>
<evidence type="ECO:0000259" key="4">
    <source>
        <dbReference type="PROSITE" id="PS50979"/>
    </source>
</evidence>
<dbReference type="InterPro" id="IPR011764">
    <property type="entry name" value="Biotin_carboxylation_dom"/>
</dbReference>
<evidence type="ECO:0000256" key="2">
    <source>
        <dbReference type="ARBA" id="ARBA00022741"/>
    </source>
</evidence>
<feature type="domain" description="Biotin carboxylation" evidence="4">
    <location>
        <begin position="44"/>
        <end position="117"/>
    </location>
</feature>
<dbReference type="GO" id="GO:0006633">
    <property type="term" value="P:fatty acid biosynthetic process"/>
    <property type="evidence" value="ECO:0007669"/>
    <property type="project" value="TreeGrafter"/>
</dbReference>
<dbReference type="EMBL" id="BPVZ01000059">
    <property type="protein sequence ID" value="GKV22152.1"/>
    <property type="molecule type" value="Genomic_DNA"/>
</dbReference>
<protein>
    <recommendedName>
        <fullName evidence="4">Biotin carboxylation domain-containing protein</fullName>
    </recommendedName>
</protein>
<keyword evidence="3" id="KW-0067">ATP-binding</keyword>
<dbReference type="InterPro" id="IPR049076">
    <property type="entry name" value="ACCA"/>
</dbReference>
<dbReference type="InterPro" id="IPR016185">
    <property type="entry name" value="PreATP-grasp_dom_sf"/>
</dbReference>
<dbReference type="AlphaFoldDB" id="A0AAV5KC25"/>
<dbReference type="SUPFAM" id="SSF52440">
    <property type="entry name" value="PreATP-grasp domain"/>
    <property type="match status" value="1"/>
</dbReference>
<dbReference type="Proteomes" id="UP001054252">
    <property type="component" value="Unassembled WGS sequence"/>
</dbReference>
<dbReference type="GO" id="GO:0003989">
    <property type="term" value="F:acetyl-CoA carboxylase activity"/>
    <property type="evidence" value="ECO:0007669"/>
    <property type="project" value="InterPro"/>
</dbReference>
<dbReference type="PROSITE" id="PS50979">
    <property type="entry name" value="BC"/>
    <property type="match status" value="1"/>
</dbReference>
<evidence type="ECO:0000313" key="5">
    <source>
        <dbReference type="EMBL" id="GKV22152.1"/>
    </source>
</evidence>
<dbReference type="GO" id="GO:0005524">
    <property type="term" value="F:ATP binding"/>
    <property type="evidence" value="ECO:0007669"/>
    <property type="project" value="UniProtKB-KW"/>
</dbReference>
<reference evidence="5 6" key="1">
    <citation type="journal article" date="2021" name="Commun. Biol.">
        <title>The genome of Shorea leprosula (Dipterocarpaceae) highlights the ecological relevance of drought in aseasonal tropical rainforests.</title>
        <authorList>
            <person name="Ng K.K.S."/>
            <person name="Kobayashi M.J."/>
            <person name="Fawcett J.A."/>
            <person name="Hatakeyama M."/>
            <person name="Paape T."/>
            <person name="Ng C.H."/>
            <person name="Ang C.C."/>
            <person name="Tnah L.H."/>
            <person name="Lee C.T."/>
            <person name="Nishiyama T."/>
            <person name="Sese J."/>
            <person name="O'Brien M.J."/>
            <person name="Copetti D."/>
            <person name="Mohd Noor M.I."/>
            <person name="Ong R.C."/>
            <person name="Putra M."/>
            <person name="Sireger I.Z."/>
            <person name="Indrioko S."/>
            <person name="Kosugi Y."/>
            <person name="Izuno A."/>
            <person name="Isagi Y."/>
            <person name="Lee S.L."/>
            <person name="Shimizu K.K."/>
        </authorList>
    </citation>
    <scope>NUCLEOTIDE SEQUENCE [LARGE SCALE GENOMIC DNA]</scope>
    <source>
        <strain evidence="5">214</strain>
    </source>
</reference>
<keyword evidence="2" id="KW-0547">Nucleotide-binding</keyword>
<evidence type="ECO:0000256" key="1">
    <source>
        <dbReference type="ARBA" id="ARBA00022598"/>
    </source>
</evidence>
<sequence>MKSEKQPTEHAKIVSLLCASWQQAFFGFYGEVGSWKEAKQFNSKGKSYCFSLGSMAAVKFIRSVQAWVCETFGIEKTILSVTMATPEDTRINAEHIRIADQFVEVSGGTNNSNYTIV</sequence>
<comment type="caution">
    <text evidence="5">The sequence shown here is derived from an EMBL/GenBank/DDBJ whole genome shotgun (WGS) entry which is preliminary data.</text>
</comment>